<dbReference type="SUPFAM" id="SSF52833">
    <property type="entry name" value="Thioredoxin-like"/>
    <property type="match status" value="1"/>
</dbReference>
<organism evidence="2 3">
    <name type="scientific">Methyloprofundus sedimenti</name>
    <dbReference type="NCBI Taxonomy" id="1420851"/>
    <lineage>
        <taxon>Bacteria</taxon>
        <taxon>Pseudomonadati</taxon>
        <taxon>Pseudomonadota</taxon>
        <taxon>Gammaproteobacteria</taxon>
        <taxon>Methylococcales</taxon>
        <taxon>Methylococcaceae</taxon>
        <taxon>Methyloprofundus</taxon>
    </lineage>
</organism>
<dbReference type="Gene3D" id="3.40.30.10">
    <property type="entry name" value="Glutaredoxin"/>
    <property type="match status" value="1"/>
</dbReference>
<sequence length="162" mass="17826">MKIIRDLLLLIMFVGLLQTFMQRDMRSGATPDLPMKTLSGENSAKLLANKPAIIYFWGSWCGICAAIQGTISEVLHDYPGITVALRSGNNANVLSYMQKHKLNWQVINDNDGALAESFGVSAVPAVFILGADGEVSFITLGYVTEIGLRVRLWWLTSGYWVG</sequence>
<dbReference type="Proteomes" id="UP000191980">
    <property type="component" value="Unassembled WGS sequence"/>
</dbReference>
<dbReference type="AlphaFoldDB" id="A0A1V8M2U6"/>
<name>A0A1V8M2U6_9GAMM</name>
<proteinExistence type="predicted"/>
<dbReference type="InterPro" id="IPR036249">
    <property type="entry name" value="Thioredoxin-like_sf"/>
</dbReference>
<dbReference type="PANTHER" id="PTHR42852:SF17">
    <property type="entry name" value="THIOREDOXIN-LIKE PROTEIN HI_1115"/>
    <property type="match status" value="1"/>
</dbReference>
<dbReference type="RefSeq" id="WP_080524099.1">
    <property type="nucleotide sequence ID" value="NZ_LPUF01000003.1"/>
</dbReference>
<protein>
    <recommendedName>
        <fullName evidence="1">Thioredoxin domain-containing protein</fullName>
    </recommendedName>
</protein>
<dbReference type="PANTHER" id="PTHR42852">
    <property type="entry name" value="THIOL:DISULFIDE INTERCHANGE PROTEIN DSBE"/>
    <property type="match status" value="1"/>
</dbReference>
<dbReference type="InterPro" id="IPR000866">
    <property type="entry name" value="AhpC/TSA"/>
</dbReference>
<keyword evidence="3" id="KW-1185">Reference proteome</keyword>
<dbReference type="InterPro" id="IPR050553">
    <property type="entry name" value="Thioredoxin_ResA/DsbE_sf"/>
</dbReference>
<dbReference type="GO" id="GO:0016209">
    <property type="term" value="F:antioxidant activity"/>
    <property type="evidence" value="ECO:0007669"/>
    <property type="project" value="InterPro"/>
</dbReference>
<dbReference type="PROSITE" id="PS51352">
    <property type="entry name" value="THIOREDOXIN_2"/>
    <property type="match status" value="1"/>
</dbReference>
<accession>A0A1V8M2U6</accession>
<reference evidence="2 3" key="1">
    <citation type="submission" date="2015-12" db="EMBL/GenBank/DDBJ databases">
        <authorList>
            <person name="Shamseldin A."/>
            <person name="Moawad H."/>
            <person name="Abd El-Rahim W.M."/>
            <person name="Sadowsky M.J."/>
        </authorList>
    </citation>
    <scope>NUCLEOTIDE SEQUENCE [LARGE SCALE GENOMIC DNA]</scope>
    <source>
        <strain evidence="2 3">WF1</strain>
    </source>
</reference>
<dbReference type="GO" id="GO:0016491">
    <property type="term" value="F:oxidoreductase activity"/>
    <property type="evidence" value="ECO:0007669"/>
    <property type="project" value="InterPro"/>
</dbReference>
<evidence type="ECO:0000313" key="2">
    <source>
        <dbReference type="EMBL" id="OQK15875.1"/>
    </source>
</evidence>
<comment type="caution">
    <text evidence="2">The sequence shown here is derived from an EMBL/GenBank/DDBJ whole genome shotgun (WGS) entry which is preliminary data.</text>
</comment>
<dbReference type="CDD" id="cd03011">
    <property type="entry name" value="TlpA_like_ScsD_MtbDsbE"/>
    <property type="match status" value="1"/>
</dbReference>
<gene>
    <name evidence="2" type="ORF">AU255_16940</name>
</gene>
<feature type="domain" description="Thioredoxin" evidence="1">
    <location>
        <begin position="24"/>
        <end position="157"/>
    </location>
</feature>
<dbReference type="InterPro" id="IPR013766">
    <property type="entry name" value="Thioredoxin_domain"/>
</dbReference>
<dbReference type="STRING" id="1420851.AU255_16940"/>
<evidence type="ECO:0000259" key="1">
    <source>
        <dbReference type="PROSITE" id="PS51352"/>
    </source>
</evidence>
<dbReference type="OrthoDB" id="9788279at2"/>
<evidence type="ECO:0000313" key="3">
    <source>
        <dbReference type="Proteomes" id="UP000191980"/>
    </source>
</evidence>
<dbReference type="EMBL" id="LPUF01000003">
    <property type="protein sequence ID" value="OQK15875.1"/>
    <property type="molecule type" value="Genomic_DNA"/>
</dbReference>
<dbReference type="Pfam" id="PF00578">
    <property type="entry name" value="AhpC-TSA"/>
    <property type="match status" value="1"/>
</dbReference>